<gene>
    <name evidence="10" type="ORF">FA743_11525</name>
</gene>
<dbReference type="InterPro" id="IPR011611">
    <property type="entry name" value="PfkB_dom"/>
</dbReference>
<keyword evidence="5" id="KW-0067">ATP-binding</keyword>
<evidence type="ECO:0000256" key="5">
    <source>
        <dbReference type="ARBA" id="ARBA00022840"/>
    </source>
</evidence>
<evidence type="ECO:0000256" key="3">
    <source>
        <dbReference type="ARBA" id="ARBA00022741"/>
    </source>
</evidence>
<evidence type="ECO:0000259" key="9">
    <source>
        <dbReference type="Pfam" id="PF00294"/>
    </source>
</evidence>
<dbReference type="CDD" id="cd01174">
    <property type="entry name" value="ribokinase"/>
    <property type="match status" value="1"/>
</dbReference>
<keyword evidence="8" id="KW-0119">Carbohydrate metabolism</keyword>
<keyword evidence="11" id="KW-1185">Reference proteome</keyword>
<dbReference type="AlphaFoldDB" id="A0A4U0RAB3"/>
<dbReference type="SUPFAM" id="SSF53613">
    <property type="entry name" value="Ribokinase-like"/>
    <property type="match status" value="1"/>
</dbReference>
<dbReference type="InterPro" id="IPR002139">
    <property type="entry name" value="Ribo/fructo_kinase"/>
</dbReference>
<evidence type="ECO:0000256" key="2">
    <source>
        <dbReference type="ARBA" id="ARBA00022723"/>
    </source>
</evidence>
<feature type="domain" description="Carbohydrate kinase PfkB" evidence="9">
    <location>
        <begin position="8"/>
        <end position="285"/>
    </location>
</feature>
<accession>A0A4U0RAB3</accession>
<keyword evidence="1" id="KW-0808">Transferase</keyword>
<keyword evidence="2" id="KW-0479">Metal-binding</keyword>
<reference evidence="10 11" key="1">
    <citation type="submission" date="2019-04" db="EMBL/GenBank/DDBJ databases">
        <authorList>
            <person name="Li J."/>
        </authorList>
    </citation>
    <scope>NUCLEOTIDE SEQUENCE [LARGE SCALE GENOMIC DNA]</scope>
    <source>
        <strain evidence="10 11">KCTC 42687</strain>
    </source>
</reference>
<dbReference type="Gene3D" id="3.40.1190.20">
    <property type="match status" value="1"/>
</dbReference>
<keyword evidence="4 10" id="KW-0418">Kinase</keyword>
<keyword evidence="6" id="KW-0460">Magnesium</keyword>
<evidence type="ECO:0000256" key="7">
    <source>
        <dbReference type="ARBA" id="ARBA00022958"/>
    </source>
</evidence>
<evidence type="ECO:0000313" key="10">
    <source>
        <dbReference type="EMBL" id="TJZ91410.1"/>
    </source>
</evidence>
<sequence>MPSEPCAVVVGSLHYDIVVDAPHRPAAGETVTGHGWRPVFGGKGGNQAAAVVAAGVPCRMVSAIGDDAFGVFLRDGLRQAGVDEAHVTTCPGTGSGMSVAIMDAGGDYGAVIVSGANLAIDPDMLGRDALWRDATHLILQNEIPEALNLAAAQAARARGVSVVLNAAPARDLSDALAEAVDILVVNAGEAEALCGQPVASLDEAKAAARTLARRFRVVVVTAGGDGVAVAGPDLAHAEPGHAVTLVSTHGAGDCFIGTMAAQMVRGAPLTDAVARANLAAARHVSQAR</sequence>
<dbReference type="RefSeq" id="WP_136886251.1">
    <property type="nucleotide sequence ID" value="NZ_SUNI01000010.1"/>
</dbReference>
<dbReference type="PANTHER" id="PTHR10584">
    <property type="entry name" value="SUGAR KINASE"/>
    <property type="match status" value="1"/>
</dbReference>
<protein>
    <submittedName>
        <fullName evidence="10">Ribokinase</fullName>
    </submittedName>
</protein>
<name>A0A4U0RAB3_9RHOB</name>
<dbReference type="PANTHER" id="PTHR10584:SF166">
    <property type="entry name" value="RIBOKINASE"/>
    <property type="match status" value="1"/>
</dbReference>
<dbReference type="InterPro" id="IPR029056">
    <property type="entry name" value="Ribokinase-like"/>
</dbReference>
<dbReference type="PRINTS" id="PR00990">
    <property type="entry name" value="RIBOKINASE"/>
</dbReference>
<dbReference type="GO" id="GO:0006014">
    <property type="term" value="P:D-ribose metabolic process"/>
    <property type="evidence" value="ECO:0007669"/>
    <property type="project" value="InterPro"/>
</dbReference>
<dbReference type="InterPro" id="IPR011877">
    <property type="entry name" value="Ribokinase"/>
</dbReference>
<evidence type="ECO:0000313" key="11">
    <source>
        <dbReference type="Proteomes" id="UP000309747"/>
    </source>
</evidence>
<evidence type="ECO:0000256" key="4">
    <source>
        <dbReference type="ARBA" id="ARBA00022777"/>
    </source>
</evidence>
<proteinExistence type="predicted"/>
<dbReference type="GO" id="GO:0004747">
    <property type="term" value="F:ribokinase activity"/>
    <property type="evidence" value="ECO:0007669"/>
    <property type="project" value="InterPro"/>
</dbReference>
<dbReference type="GO" id="GO:0005524">
    <property type="term" value="F:ATP binding"/>
    <property type="evidence" value="ECO:0007669"/>
    <property type="project" value="UniProtKB-KW"/>
</dbReference>
<keyword evidence="3" id="KW-0547">Nucleotide-binding</keyword>
<dbReference type="Pfam" id="PF00294">
    <property type="entry name" value="PfkB"/>
    <property type="match status" value="1"/>
</dbReference>
<comment type="caution">
    <text evidence="10">The sequence shown here is derived from an EMBL/GenBank/DDBJ whole genome shotgun (WGS) entry which is preliminary data.</text>
</comment>
<organism evidence="10 11">
    <name type="scientific">Paracoccus gahaiensis</name>
    <dbReference type="NCBI Taxonomy" id="1706839"/>
    <lineage>
        <taxon>Bacteria</taxon>
        <taxon>Pseudomonadati</taxon>
        <taxon>Pseudomonadota</taxon>
        <taxon>Alphaproteobacteria</taxon>
        <taxon>Rhodobacterales</taxon>
        <taxon>Paracoccaceae</taxon>
        <taxon>Paracoccus</taxon>
    </lineage>
</organism>
<dbReference type="EMBL" id="SUNI01000010">
    <property type="protein sequence ID" value="TJZ91410.1"/>
    <property type="molecule type" value="Genomic_DNA"/>
</dbReference>
<keyword evidence="7" id="KW-0630">Potassium</keyword>
<dbReference type="GO" id="GO:0046872">
    <property type="term" value="F:metal ion binding"/>
    <property type="evidence" value="ECO:0007669"/>
    <property type="project" value="UniProtKB-KW"/>
</dbReference>
<evidence type="ECO:0000256" key="1">
    <source>
        <dbReference type="ARBA" id="ARBA00022679"/>
    </source>
</evidence>
<evidence type="ECO:0000256" key="8">
    <source>
        <dbReference type="ARBA" id="ARBA00023277"/>
    </source>
</evidence>
<dbReference type="Proteomes" id="UP000309747">
    <property type="component" value="Unassembled WGS sequence"/>
</dbReference>
<dbReference type="OrthoDB" id="63083at2"/>
<evidence type="ECO:0000256" key="6">
    <source>
        <dbReference type="ARBA" id="ARBA00022842"/>
    </source>
</evidence>